<dbReference type="HOGENOM" id="CLU_1583918_0_0_6"/>
<dbReference type="AlphaFoldDB" id="A0A0H3CUW5"/>
<proteinExistence type="predicted"/>
<keyword evidence="2" id="KW-1185">Reference proteome</keyword>
<sequence length="168" mass="19460">MGTGIATQVQILTEHGWENVHDDIFTRYDEKTHHPFSEQNYGVFAFLADVRNYACVPVLSEPRGLPAVEKAAAQIESLWEFNGTTEWPDHENNTSATWYLVSELLEFDYDVEFENRRNDANRDNPHPPGRGKRMTIREYLKPKFFEDLLILKRLGDPDKTRVVISFAS</sequence>
<dbReference type="OrthoDB" id="3464282at2"/>
<evidence type="ECO:0000313" key="2">
    <source>
        <dbReference type="Proteomes" id="UP000002363"/>
    </source>
</evidence>
<dbReference type="RefSeq" id="WP_013087367.1">
    <property type="nucleotide sequence ID" value="NC_014108.1"/>
</dbReference>
<name>A0A0H3CUW5_ENTCC</name>
<reference evidence="1 2" key="1">
    <citation type="journal article" date="2010" name="J. Bacteriol.">
        <title>Complete genome sequence of Enterobacter cloacae subsp. cloacae type strain ATCC 13047.</title>
        <authorList>
            <person name="Ren Y."/>
            <person name="Ren Y."/>
            <person name="Zhou Z."/>
            <person name="Guo X."/>
            <person name="Li Y."/>
            <person name="Feng L."/>
            <person name="Wang L."/>
        </authorList>
    </citation>
    <scope>NUCLEOTIDE SEQUENCE [LARGE SCALE GENOMIC DNA]</scope>
    <source>
        <strain evidence="2">ATCC 13047 / DSM 30054 / NBRC 13535 / NCTC 10005 / WDCM 00083 / NCDC 279-56</strain>
        <plasmid evidence="1">pECL_B</plasmid>
    </source>
</reference>
<keyword evidence="1" id="KW-0614">Plasmid</keyword>
<dbReference type="EMBL" id="CP001920">
    <property type="protein sequence ID" value="ADF65059.1"/>
    <property type="molecule type" value="Genomic_DNA"/>
</dbReference>
<dbReference type="EnsemblBacteria" id="ADF65059">
    <property type="protein sequence ID" value="ADF65059"/>
    <property type="gene ID" value="ECL_B097"/>
</dbReference>
<dbReference type="Proteomes" id="UP000002363">
    <property type="component" value="Plasmid pECL_B"/>
</dbReference>
<accession>A0A0H3CUW5</accession>
<dbReference type="KEGG" id="enc:ECL_B097"/>
<protein>
    <submittedName>
        <fullName evidence="1">Uncharacterized protein</fullName>
    </submittedName>
</protein>
<geneLocation type="plasmid" evidence="1 2">
    <name>pECL_B</name>
</geneLocation>
<organism evidence="1 2">
    <name type="scientific">Enterobacter cloacae subsp. cloacae (strain ATCC 13047 / DSM 30054 / NBRC 13535 / NCTC 10005 / WDCM 00083 / NCDC 279-56)</name>
    <dbReference type="NCBI Taxonomy" id="716541"/>
    <lineage>
        <taxon>Bacteria</taxon>
        <taxon>Pseudomonadati</taxon>
        <taxon>Pseudomonadota</taxon>
        <taxon>Gammaproteobacteria</taxon>
        <taxon>Enterobacterales</taxon>
        <taxon>Enterobacteriaceae</taxon>
        <taxon>Enterobacter</taxon>
        <taxon>Enterobacter cloacae complex</taxon>
    </lineage>
</organism>
<gene>
    <name evidence="1" type="ordered locus">ECL_B097</name>
</gene>
<evidence type="ECO:0000313" key="1">
    <source>
        <dbReference type="EMBL" id="ADF65059.1"/>
    </source>
</evidence>